<evidence type="ECO:0000256" key="11">
    <source>
        <dbReference type="ARBA" id="ARBA00048628"/>
    </source>
</evidence>
<dbReference type="GO" id="GO:0004489">
    <property type="term" value="F:methylenetetrahydrofolate reductase [NAD(P)H] activity"/>
    <property type="evidence" value="ECO:0007669"/>
    <property type="project" value="UniProtKB-EC"/>
</dbReference>
<dbReference type="NCBIfam" id="TIGR00676">
    <property type="entry name" value="fadh2"/>
    <property type="match status" value="1"/>
</dbReference>
<sequence>MNIADLFKKKTVFSFEVFPPKKESGVETIYKTLEELKQLNPDFISVTYGARGVGVANATTVDLCSKIKNEYGIETIAHLTCLYNTKEDIDSILEELKEKGIDNILALRGDVNPNFELKHDFRYASELTEYIMSKNMGFNVSGGCYPEVHQEAESMIADIKNLKKKIDAGTDHLISQLFFDNNAFYDFIEKVRIAGIDVPIEAGIMPVTNKKQIERMVSMCGASIPAKLSKVLQRFGDNPEAMRDAGISYAIDQIIDLVANGVEGIHIYTMNDPYIAGKITKSVESIIKN</sequence>
<dbReference type="EC" id="1.5.1.54" evidence="12"/>
<gene>
    <name evidence="13" type="primary">metF</name>
    <name evidence="13" type="ORF">H8S00_05900</name>
</gene>
<keyword evidence="14" id="KW-1185">Reference proteome</keyword>
<protein>
    <recommendedName>
        <fullName evidence="12">Methylenetetrahydrofolate reductase</fullName>
        <ecNumber evidence="12">1.5.1.54</ecNumber>
    </recommendedName>
</protein>
<evidence type="ECO:0000256" key="5">
    <source>
        <dbReference type="ARBA" id="ARBA00022630"/>
    </source>
</evidence>
<evidence type="ECO:0000313" key="14">
    <source>
        <dbReference type="Proteomes" id="UP000597877"/>
    </source>
</evidence>
<keyword evidence="8" id="KW-0520">NAD</keyword>
<dbReference type="PANTHER" id="PTHR45754:SF3">
    <property type="entry name" value="METHYLENETETRAHYDROFOLATE REDUCTASE (NADPH)"/>
    <property type="match status" value="1"/>
</dbReference>
<dbReference type="Gene3D" id="3.20.20.220">
    <property type="match status" value="1"/>
</dbReference>
<evidence type="ECO:0000256" key="2">
    <source>
        <dbReference type="ARBA" id="ARBA00004777"/>
    </source>
</evidence>
<dbReference type="PANTHER" id="PTHR45754">
    <property type="entry name" value="METHYLENETETRAHYDROFOLATE REDUCTASE"/>
    <property type="match status" value="1"/>
</dbReference>
<dbReference type="Pfam" id="PF02219">
    <property type="entry name" value="MTHFR"/>
    <property type="match status" value="1"/>
</dbReference>
<dbReference type="InterPro" id="IPR004620">
    <property type="entry name" value="MTHF_reductase_bac"/>
</dbReference>
<evidence type="ECO:0000256" key="6">
    <source>
        <dbReference type="ARBA" id="ARBA00022827"/>
    </source>
</evidence>
<dbReference type="CDD" id="cd00537">
    <property type="entry name" value="MTHFR"/>
    <property type="match status" value="1"/>
</dbReference>
<comment type="catalytic activity">
    <reaction evidence="11">
        <text>(6S)-5-methyl-5,6,7,8-tetrahydrofolate + NAD(+) = (6R)-5,10-methylene-5,6,7,8-tetrahydrofolate + NADH + H(+)</text>
        <dbReference type="Rhea" id="RHEA:19821"/>
        <dbReference type="ChEBI" id="CHEBI:15378"/>
        <dbReference type="ChEBI" id="CHEBI:15636"/>
        <dbReference type="ChEBI" id="CHEBI:18608"/>
        <dbReference type="ChEBI" id="CHEBI:57540"/>
        <dbReference type="ChEBI" id="CHEBI:57945"/>
        <dbReference type="EC" id="1.5.1.54"/>
    </reaction>
    <physiologicalReaction direction="right-to-left" evidence="11">
        <dbReference type="Rhea" id="RHEA:19823"/>
    </physiologicalReaction>
</comment>
<reference evidence="13 14" key="1">
    <citation type="submission" date="2020-08" db="EMBL/GenBank/DDBJ databases">
        <title>Genome public.</title>
        <authorList>
            <person name="Liu C."/>
            <person name="Sun Q."/>
        </authorList>
    </citation>
    <scope>NUCLEOTIDE SEQUENCE [LARGE SCALE GENOMIC DNA]</scope>
    <source>
        <strain evidence="13 14">BX4</strain>
    </source>
</reference>
<comment type="similarity">
    <text evidence="3 12">Belongs to the methylenetetrahydrofolate reductase family.</text>
</comment>
<comment type="pathway">
    <text evidence="10">Amino-acid biosynthesis; L-methionine biosynthesis via de novo pathway.</text>
</comment>
<keyword evidence="9" id="KW-0486">Methionine biosynthesis</keyword>
<organism evidence="13 14">
    <name type="scientific">Eubacterium segne</name>
    <dbReference type="NCBI Taxonomy" id="2763045"/>
    <lineage>
        <taxon>Bacteria</taxon>
        <taxon>Bacillati</taxon>
        <taxon>Bacillota</taxon>
        <taxon>Clostridia</taxon>
        <taxon>Eubacteriales</taxon>
        <taxon>Eubacteriaceae</taxon>
        <taxon>Eubacterium</taxon>
    </lineage>
</organism>
<evidence type="ECO:0000313" key="13">
    <source>
        <dbReference type="EMBL" id="MBC5667514.1"/>
    </source>
</evidence>
<comment type="caution">
    <text evidence="13">The sequence shown here is derived from an EMBL/GenBank/DDBJ whole genome shotgun (WGS) entry which is preliminary data.</text>
</comment>
<evidence type="ECO:0000256" key="4">
    <source>
        <dbReference type="ARBA" id="ARBA00022605"/>
    </source>
</evidence>
<evidence type="ECO:0000256" key="3">
    <source>
        <dbReference type="ARBA" id="ARBA00006743"/>
    </source>
</evidence>
<comment type="cofactor">
    <cofactor evidence="1 12">
        <name>FAD</name>
        <dbReference type="ChEBI" id="CHEBI:57692"/>
    </cofactor>
</comment>
<name>A0ABR7F1Q0_9FIRM</name>
<keyword evidence="5 12" id="KW-0285">Flavoprotein</keyword>
<evidence type="ECO:0000256" key="10">
    <source>
        <dbReference type="ARBA" id="ARBA00034478"/>
    </source>
</evidence>
<comment type="pathway">
    <text evidence="2 12">One-carbon metabolism; tetrahydrofolate interconversion.</text>
</comment>
<evidence type="ECO:0000256" key="1">
    <source>
        <dbReference type="ARBA" id="ARBA00001974"/>
    </source>
</evidence>
<dbReference type="SUPFAM" id="SSF51730">
    <property type="entry name" value="FAD-linked oxidoreductase"/>
    <property type="match status" value="1"/>
</dbReference>
<proteinExistence type="inferred from homology"/>
<keyword evidence="4" id="KW-0028">Amino-acid biosynthesis</keyword>
<evidence type="ECO:0000256" key="12">
    <source>
        <dbReference type="RuleBase" id="RU003862"/>
    </source>
</evidence>
<dbReference type="Proteomes" id="UP000597877">
    <property type="component" value="Unassembled WGS sequence"/>
</dbReference>
<evidence type="ECO:0000256" key="7">
    <source>
        <dbReference type="ARBA" id="ARBA00023002"/>
    </source>
</evidence>
<evidence type="ECO:0000256" key="8">
    <source>
        <dbReference type="ARBA" id="ARBA00023027"/>
    </source>
</evidence>
<dbReference type="InterPro" id="IPR029041">
    <property type="entry name" value="FAD-linked_oxidoreductase-like"/>
</dbReference>
<dbReference type="EMBL" id="JACOOZ010000003">
    <property type="protein sequence ID" value="MBC5667514.1"/>
    <property type="molecule type" value="Genomic_DNA"/>
</dbReference>
<keyword evidence="7 12" id="KW-0560">Oxidoreductase</keyword>
<keyword evidence="6 12" id="KW-0274">FAD</keyword>
<accession>A0ABR7F1Q0</accession>
<dbReference type="InterPro" id="IPR003171">
    <property type="entry name" value="Mehydrof_redctse-like"/>
</dbReference>
<evidence type="ECO:0000256" key="9">
    <source>
        <dbReference type="ARBA" id="ARBA00023167"/>
    </source>
</evidence>
<dbReference type="RefSeq" id="WP_186840263.1">
    <property type="nucleotide sequence ID" value="NZ_JACOOZ010000003.1"/>
</dbReference>